<dbReference type="EMBL" id="CCSF01000001">
    <property type="protein sequence ID" value="CDZ95759.1"/>
    <property type="molecule type" value="Genomic_DNA"/>
</dbReference>
<dbReference type="eggNOG" id="COG2863">
    <property type="taxonomic scope" value="Bacteria"/>
</dbReference>
<sequence>MRIFVCLLLSCFAAFACANENDEAMKRFTYLMADEQRRQQAYEAGRERAIFCGYCHGENGNSKRPHIPNLASQNPIYLFHAFEQFARGERIDYVMSNLAKNLTMEDRVNIAVYFSQQKVLPSSTASDDPALSSQGAALFKRTCVGCHGQQAQGMETMPRLAGQPGEYIRKALTRFRNNDPARAGSVMVGIASQLSEADIEALAAYLSRLQLTPRQEQASLARIQQTATQ</sequence>
<dbReference type="AlphaFoldDB" id="A0A078LX16"/>
<evidence type="ECO:0000256" key="2">
    <source>
        <dbReference type="ARBA" id="ARBA00022617"/>
    </source>
</evidence>
<dbReference type="InterPro" id="IPR009056">
    <property type="entry name" value="Cyt_c-like_dom"/>
</dbReference>
<dbReference type="STRING" id="1499686.BN1079_03103"/>
<evidence type="ECO:0000256" key="3">
    <source>
        <dbReference type="ARBA" id="ARBA00022723"/>
    </source>
</evidence>
<dbReference type="RefSeq" id="WP_037025900.1">
    <property type="nucleotide sequence ID" value="NZ_CCSF01000001.1"/>
</dbReference>
<dbReference type="PANTHER" id="PTHR33751:SF9">
    <property type="entry name" value="CYTOCHROME C4"/>
    <property type="match status" value="1"/>
</dbReference>
<dbReference type="InterPro" id="IPR036909">
    <property type="entry name" value="Cyt_c-like_dom_sf"/>
</dbReference>
<organism evidence="9 10">
    <name type="scientific">Pseudomonas saudiphocaensis</name>
    <dbReference type="NCBI Taxonomy" id="1499686"/>
    <lineage>
        <taxon>Bacteria</taxon>
        <taxon>Pseudomonadati</taxon>
        <taxon>Pseudomonadota</taxon>
        <taxon>Gammaproteobacteria</taxon>
        <taxon>Pseudomonadales</taxon>
        <taxon>Pseudomonadaceae</taxon>
        <taxon>Pseudomonas</taxon>
    </lineage>
</organism>
<dbReference type="SUPFAM" id="SSF46626">
    <property type="entry name" value="Cytochrome c"/>
    <property type="match status" value="2"/>
</dbReference>
<keyword evidence="5 6" id="KW-0408">Iron</keyword>
<dbReference type="PANTHER" id="PTHR33751">
    <property type="entry name" value="CBB3-TYPE CYTOCHROME C OXIDASE SUBUNIT FIXP"/>
    <property type="match status" value="1"/>
</dbReference>
<reference evidence="9 10" key="1">
    <citation type="submission" date="2014-07" db="EMBL/GenBank/DDBJ databases">
        <authorList>
            <person name="Urmite Genomes Urmite Genomes"/>
        </authorList>
    </citation>
    <scope>NUCLEOTIDE SEQUENCE [LARGE SCALE GENOMIC DNA]</scope>
    <source>
        <strain evidence="9 10">20_BN</strain>
    </source>
</reference>
<accession>A0A078LX16</accession>
<evidence type="ECO:0000313" key="9">
    <source>
        <dbReference type="EMBL" id="CDZ95759.1"/>
    </source>
</evidence>
<dbReference type="Pfam" id="PF00034">
    <property type="entry name" value="Cytochrom_C"/>
    <property type="match status" value="1"/>
</dbReference>
<dbReference type="OrthoDB" id="9773456at2"/>
<proteinExistence type="predicted"/>
<evidence type="ECO:0000256" key="5">
    <source>
        <dbReference type="ARBA" id="ARBA00023004"/>
    </source>
</evidence>
<dbReference type="Gene3D" id="1.10.760.10">
    <property type="entry name" value="Cytochrome c-like domain"/>
    <property type="match status" value="2"/>
</dbReference>
<feature type="domain" description="Cytochrome c" evidence="8">
    <location>
        <begin position="130"/>
        <end position="210"/>
    </location>
</feature>
<evidence type="ECO:0000256" key="1">
    <source>
        <dbReference type="ARBA" id="ARBA00022448"/>
    </source>
</evidence>
<dbReference type="HOGENOM" id="CLU_076280_3_0_6"/>
<keyword evidence="10" id="KW-1185">Reference proteome</keyword>
<dbReference type="PROSITE" id="PS51257">
    <property type="entry name" value="PROKAR_LIPOPROTEIN"/>
    <property type="match status" value="1"/>
</dbReference>
<name>A0A078LX16_9PSED</name>
<keyword evidence="3 6" id="KW-0479">Metal-binding</keyword>
<feature type="signal peptide" evidence="7">
    <location>
        <begin position="1"/>
        <end position="18"/>
    </location>
</feature>
<evidence type="ECO:0000313" key="10">
    <source>
        <dbReference type="Proteomes" id="UP000053902"/>
    </source>
</evidence>
<feature type="chain" id="PRO_5001741634" evidence="7">
    <location>
        <begin position="19"/>
        <end position="229"/>
    </location>
</feature>
<evidence type="ECO:0000256" key="4">
    <source>
        <dbReference type="ARBA" id="ARBA00022982"/>
    </source>
</evidence>
<evidence type="ECO:0000256" key="6">
    <source>
        <dbReference type="PROSITE-ProRule" id="PRU00433"/>
    </source>
</evidence>
<feature type="domain" description="Cytochrome c" evidence="8">
    <location>
        <begin position="33"/>
        <end position="118"/>
    </location>
</feature>
<dbReference type="GO" id="GO:0046872">
    <property type="term" value="F:metal ion binding"/>
    <property type="evidence" value="ECO:0007669"/>
    <property type="project" value="UniProtKB-KW"/>
</dbReference>
<gene>
    <name evidence="9" type="ORF">BN1079_03103</name>
</gene>
<evidence type="ECO:0000259" key="8">
    <source>
        <dbReference type="PROSITE" id="PS51007"/>
    </source>
</evidence>
<dbReference type="PROSITE" id="PS51007">
    <property type="entry name" value="CYTC"/>
    <property type="match status" value="2"/>
</dbReference>
<dbReference type="GO" id="GO:0020037">
    <property type="term" value="F:heme binding"/>
    <property type="evidence" value="ECO:0007669"/>
    <property type="project" value="InterPro"/>
</dbReference>
<keyword evidence="4" id="KW-0249">Electron transport</keyword>
<keyword evidence="1" id="KW-0813">Transport</keyword>
<keyword evidence="7" id="KW-0732">Signal</keyword>
<dbReference type="Proteomes" id="UP000053902">
    <property type="component" value="Unassembled WGS sequence"/>
</dbReference>
<protein>
    <submittedName>
        <fullName evidence="9">Cytochrome c4</fullName>
    </submittedName>
</protein>
<dbReference type="GO" id="GO:0009055">
    <property type="term" value="F:electron transfer activity"/>
    <property type="evidence" value="ECO:0007669"/>
    <property type="project" value="InterPro"/>
</dbReference>
<keyword evidence="2 6" id="KW-0349">Heme</keyword>
<dbReference type="InterPro" id="IPR050597">
    <property type="entry name" value="Cytochrome_c_Oxidase_Subunit"/>
</dbReference>
<evidence type="ECO:0000256" key="7">
    <source>
        <dbReference type="SAM" id="SignalP"/>
    </source>
</evidence>